<evidence type="ECO:0000313" key="3">
    <source>
        <dbReference type="Proteomes" id="UP001631957"/>
    </source>
</evidence>
<reference evidence="2 3" key="1">
    <citation type="submission" date="2024-12" db="EMBL/GenBank/DDBJ databases">
        <title>Forecasting of Potato common scab and diversities of Pathogenic streptomyces spp. in china.</title>
        <authorList>
            <person name="Handique U."/>
            <person name="Wu J."/>
        </authorList>
    </citation>
    <scope>NUCLEOTIDE SEQUENCE [LARGE SCALE GENOMIC DNA]</scope>
    <source>
        <strain evidence="2 3">ZRIMU1530</strain>
    </source>
</reference>
<name>A0ABW9I858_9ACTN</name>
<evidence type="ECO:0000259" key="1">
    <source>
        <dbReference type="Pfam" id="PF13612"/>
    </source>
</evidence>
<dbReference type="InterPro" id="IPR025668">
    <property type="entry name" value="Tnp_DDE_dom"/>
</dbReference>
<dbReference type="NCBIfam" id="NF033520">
    <property type="entry name" value="transpos_IS982"/>
    <property type="match status" value="1"/>
</dbReference>
<proteinExistence type="predicted"/>
<sequence>MDATTFVVEVFCLVDDWLHDRRLRRRGPNPILADSEVLTIECVGEFFGIDTDSGLYDHFRRWWGEWFPGLRRIHRTTFVRQAANLWRVKTELRRHLLAQVDCDPLLSVLDSTPIPICRFGRAYRCRRLREVAAFGRDETAKQTFLGLRAHLRICWPGVIVDGRLTPANIADQAVAPDLLRGAQGWALADSAYGGSALVAQLHVHGVELLAPPHGKPRTAAPLPRALTRKRRRVETVIGQLVDRYHLKRVWARDAWHLWSRWQRKLLSHTIAVLLCQRTGLPPLRFAQLVTD</sequence>
<feature type="domain" description="Transposase DDE" evidence="1">
    <location>
        <begin position="107"/>
        <end position="242"/>
    </location>
</feature>
<accession>A0ABW9I858</accession>
<dbReference type="RefSeq" id="WP_409124299.1">
    <property type="nucleotide sequence ID" value="NZ_JBJVNI010000066.1"/>
</dbReference>
<evidence type="ECO:0000313" key="2">
    <source>
        <dbReference type="EMBL" id="MFM9616166.1"/>
    </source>
</evidence>
<comment type="caution">
    <text evidence="2">The sequence shown here is derived from an EMBL/GenBank/DDBJ whole genome shotgun (WGS) entry which is preliminary data.</text>
</comment>
<protein>
    <submittedName>
        <fullName evidence="2">IS982 family transposase</fullName>
    </submittedName>
</protein>
<keyword evidence="3" id="KW-1185">Reference proteome</keyword>
<dbReference type="Proteomes" id="UP001631957">
    <property type="component" value="Unassembled WGS sequence"/>
</dbReference>
<dbReference type="EMBL" id="JBJVNI010000066">
    <property type="protein sequence ID" value="MFM9616166.1"/>
    <property type="molecule type" value="Genomic_DNA"/>
</dbReference>
<dbReference type="Pfam" id="PF13612">
    <property type="entry name" value="DDE_Tnp_1_3"/>
    <property type="match status" value="1"/>
</dbReference>
<gene>
    <name evidence="2" type="ORF">ACKI18_46760</name>
</gene>
<organism evidence="2 3">
    <name type="scientific">Streptomyces niveiscabiei</name>
    <dbReference type="NCBI Taxonomy" id="164115"/>
    <lineage>
        <taxon>Bacteria</taxon>
        <taxon>Bacillati</taxon>
        <taxon>Actinomycetota</taxon>
        <taxon>Actinomycetes</taxon>
        <taxon>Kitasatosporales</taxon>
        <taxon>Streptomycetaceae</taxon>
        <taxon>Streptomyces</taxon>
    </lineage>
</organism>